<evidence type="ECO:0000313" key="2">
    <source>
        <dbReference type="EMBL" id="CAH1645039.1"/>
    </source>
</evidence>
<proteinExistence type="predicted"/>
<keyword evidence="3" id="KW-1185">Reference proteome</keyword>
<dbReference type="Proteomes" id="UP001153321">
    <property type="component" value="Chromosome 5"/>
</dbReference>
<gene>
    <name evidence="2" type="ORF">SPLIT_LOCUS10392</name>
</gene>
<feature type="transmembrane region" description="Helical" evidence="1">
    <location>
        <begin position="6"/>
        <end position="24"/>
    </location>
</feature>
<dbReference type="AlphaFoldDB" id="A0A9P0IDH4"/>
<organism evidence="2 3">
    <name type="scientific">Spodoptera littoralis</name>
    <name type="common">Egyptian cotton leafworm</name>
    <dbReference type="NCBI Taxonomy" id="7109"/>
    <lineage>
        <taxon>Eukaryota</taxon>
        <taxon>Metazoa</taxon>
        <taxon>Ecdysozoa</taxon>
        <taxon>Arthropoda</taxon>
        <taxon>Hexapoda</taxon>
        <taxon>Insecta</taxon>
        <taxon>Pterygota</taxon>
        <taxon>Neoptera</taxon>
        <taxon>Endopterygota</taxon>
        <taxon>Lepidoptera</taxon>
        <taxon>Glossata</taxon>
        <taxon>Ditrysia</taxon>
        <taxon>Noctuoidea</taxon>
        <taxon>Noctuidae</taxon>
        <taxon>Amphipyrinae</taxon>
        <taxon>Spodoptera</taxon>
    </lineage>
</organism>
<keyword evidence="1" id="KW-0472">Membrane</keyword>
<dbReference type="EMBL" id="LR824536">
    <property type="protein sequence ID" value="CAH1645039.1"/>
    <property type="molecule type" value="Genomic_DNA"/>
</dbReference>
<name>A0A9P0IDH4_SPOLI</name>
<keyword evidence="1" id="KW-0812">Transmembrane</keyword>
<accession>A0A9P0IDH4</accession>
<evidence type="ECO:0000256" key="1">
    <source>
        <dbReference type="SAM" id="Phobius"/>
    </source>
</evidence>
<protein>
    <submittedName>
        <fullName evidence="2">Uncharacterized protein</fullName>
    </submittedName>
</protein>
<keyword evidence="1" id="KW-1133">Transmembrane helix</keyword>
<evidence type="ECO:0000313" key="3">
    <source>
        <dbReference type="Proteomes" id="UP001153321"/>
    </source>
</evidence>
<sequence>MEVTRRPAYLASIMQVINIVLVMFSSIRTRREVRCTITRAAIGNRVVGMCSCTIYLYFYVCETENCVRRGTGQCIFCEHEMNGRPLNSAACLGTKFCQRSASFSIFT</sequence>
<reference evidence="2" key="1">
    <citation type="submission" date="2022-02" db="EMBL/GenBank/DDBJ databases">
        <authorList>
            <person name="King R."/>
        </authorList>
    </citation>
    <scope>NUCLEOTIDE SEQUENCE</scope>
</reference>